<proteinExistence type="predicted"/>
<feature type="domain" description="Glycosyltransferase 2-like" evidence="2">
    <location>
        <begin position="184"/>
        <end position="253"/>
    </location>
</feature>
<dbReference type="HOGENOM" id="CLU_556018_0_0_1"/>
<dbReference type="InterPro" id="IPR011990">
    <property type="entry name" value="TPR-like_helical_dom_sf"/>
</dbReference>
<dbReference type="CDD" id="cd00761">
    <property type="entry name" value="Glyco_tranf_GTA_type"/>
    <property type="match status" value="1"/>
</dbReference>
<dbReference type="Gene3D" id="3.90.550.10">
    <property type="entry name" value="Spore Coat Polysaccharide Biosynthesis Protein SpsA, Chain A"/>
    <property type="match status" value="1"/>
</dbReference>
<accession>A0A0D3ILN3</accession>
<dbReference type="PANTHER" id="PTHR43685">
    <property type="entry name" value="GLYCOSYLTRANSFERASE"/>
    <property type="match status" value="1"/>
</dbReference>
<feature type="domain" description="Glycosyltransferase 2-like" evidence="2">
    <location>
        <begin position="102"/>
        <end position="151"/>
    </location>
</feature>
<dbReference type="PaxDb" id="2903-EOD12168"/>
<dbReference type="AlphaFoldDB" id="A0A0D3ILN3"/>
<dbReference type="KEGG" id="ehx:EMIHUDRAFT_452275"/>
<dbReference type="eggNOG" id="ENOG502SBEQ">
    <property type="taxonomic scope" value="Eukaryota"/>
</dbReference>
<evidence type="ECO:0000259" key="2">
    <source>
        <dbReference type="Pfam" id="PF00535"/>
    </source>
</evidence>
<dbReference type="GeneID" id="17258209"/>
<reference evidence="3" key="2">
    <citation type="submission" date="2024-10" db="UniProtKB">
        <authorList>
            <consortium name="EnsemblProtists"/>
        </authorList>
    </citation>
    <scope>IDENTIFICATION</scope>
</reference>
<dbReference type="PROSITE" id="PS51318">
    <property type="entry name" value="TAT"/>
    <property type="match status" value="1"/>
</dbReference>
<organism evidence="3 4">
    <name type="scientific">Emiliania huxleyi (strain CCMP1516)</name>
    <dbReference type="NCBI Taxonomy" id="280463"/>
    <lineage>
        <taxon>Eukaryota</taxon>
        <taxon>Haptista</taxon>
        <taxon>Haptophyta</taxon>
        <taxon>Prymnesiophyceae</taxon>
        <taxon>Isochrysidales</taxon>
        <taxon>Noelaerhabdaceae</taxon>
        <taxon>Emiliania</taxon>
    </lineage>
</organism>
<evidence type="ECO:0000313" key="3">
    <source>
        <dbReference type="EnsemblProtists" id="EOD12168"/>
    </source>
</evidence>
<feature type="region of interest" description="Disordered" evidence="1">
    <location>
        <begin position="356"/>
        <end position="380"/>
    </location>
</feature>
<reference evidence="4" key="1">
    <citation type="journal article" date="2013" name="Nature">
        <title>Pan genome of the phytoplankton Emiliania underpins its global distribution.</title>
        <authorList>
            <person name="Read B.A."/>
            <person name="Kegel J."/>
            <person name="Klute M.J."/>
            <person name="Kuo A."/>
            <person name="Lefebvre S.C."/>
            <person name="Maumus F."/>
            <person name="Mayer C."/>
            <person name="Miller J."/>
            <person name="Monier A."/>
            <person name="Salamov A."/>
            <person name="Young J."/>
            <person name="Aguilar M."/>
            <person name="Claverie J.M."/>
            <person name="Frickenhaus S."/>
            <person name="Gonzalez K."/>
            <person name="Herman E.K."/>
            <person name="Lin Y.C."/>
            <person name="Napier J."/>
            <person name="Ogata H."/>
            <person name="Sarno A.F."/>
            <person name="Shmutz J."/>
            <person name="Schroeder D."/>
            <person name="de Vargas C."/>
            <person name="Verret F."/>
            <person name="von Dassow P."/>
            <person name="Valentin K."/>
            <person name="Van de Peer Y."/>
            <person name="Wheeler G."/>
            <person name="Dacks J.B."/>
            <person name="Delwiche C.F."/>
            <person name="Dyhrman S.T."/>
            <person name="Glockner G."/>
            <person name="John U."/>
            <person name="Richards T."/>
            <person name="Worden A.Z."/>
            <person name="Zhang X."/>
            <person name="Grigoriev I.V."/>
            <person name="Allen A.E."/>
            <person name="Bidle K."/>
            <person name="Borodovsky M."/>
            <person name="Bowler C."/>
            <person name="Brownlee C."/>
            <person name="Cock J.M."/>
            <person name="Elias M."/>
            <person name="Gladyshev V.N."/>
            <person name="Groth M."/>
            <person name="Guda C."/>
            <person name="Hadaegh A."/>
            <person name="Iglesias-Rodriguez M.D."/>
            <person name="Jenkins J."/>
            <person name="Jones B.M."/>
            <person name="Lawson T."/>
            <person name="Leese F."/>
            <person name="Lindquist E."/>
            <person name="Lobanov A."/>
            <person name="Lomsadze A."/>
            <person name="Malik S.B."/>
            <person name="Marsh M.E."/>
            <person name="Mackinder L."/>
            <person name="Mock T."/>
            <person name="Mueller-Roeber B."/>
            <person name="Pagarete A."/>
            <person name="Parker M."/>
            <person name="Probert I."/>
            <person name="Quesneville H."/>
            <person name="Raines C."/>
            <person name="Rensing S.A."/>
            <person name="Riano-Pachon D.M."/>
            <person name="Richier S."/>
            <person name="Rokitta S."/>
            <person name="Shiraiwa Y."/>
            <person name="Soanes D.M."/>
            <person name="van der Giezen M."/>
            <person name="Wahlund T.M."/>
            <person name="Williams B."/>
            <person name="Wilson W."/>
            <person name="Wolfe G."/>
            <person name="Wurch L.L."/>
        </authorList>
    </citation>
    <scope>NUCLEOTIDE SEQUENCE</scope>
</reference>
<dbReference type="InterPro" id="IPR001173">
    <property type="entry name" value="Glyco_trans_2-like"/>
</dbReference>
<dbReference type="RefSeq" id="XP_005764597.1">
    <property type="nucleotide sequence ID" value="XM_005764540.1"/>
</dbReference>
<dbReference type="InterPro" id="IPR029044">
    <property type="entry name" value="Nucleotide-diphossugar_trans"/>
</dbReference>
<dbReference type="InterPro" id="IPR050834">
    <property type="entry name" value="Glycosyltransf_2"/>
</dbReference>
<sequence length="523" mass="57840">MPARRRRFLKLSYALTLAAGALALILALVATEALLLPNASARHQSLLPVASAAPVPAARSISAAAAEAAAGAFALLSRADSDSLPARPPSLSFEARAAPNISVVVPCYGHVPYLEQTLMSVVTQRYPPAEILVLDDGSEERCGDAAAAMLRRPALARPRRRQVLTLVGWWGWSSADLARFEDEVVVTPNRGVAHARNAGIRRARGDWIMCLDGDDTVSDSYLMRAMEQVALVPRTNLVYANQQFFDGSRWQWTVPPLRADNALVNGPLPLMTLWRKERGLDAESDLWLATPHGFDEALPKGHEDWAFWLQLTERPPLDSVLCPTARCVSEIRLQLTRLPLLPHKLDDFLTQYRYKKDSKMRTRERNNPEAPRLPRLHERRLPRPSLEPSCRYPVRKLLIDHHELLKPAGEPGQKPGITEAVVMDVSVSQHLHPTRPEPHLWSGMILQAKGDLAGAAAAYNASAALAAPYDWQGSYRLWRALLLLGDGAAAAREEAALRRRWGDAQMRWYSTDAYGGVLPAASE</sequence>
<dbReference type="Pfam" id="PF00535">
    <property type="entry name" value="Glycos_transf_2"/>
    <property type="match status" value="2"/>
</dbReference>
<dbReference type="SUPFAM" id="SSF48452">
    <property type="entry name" value="TPR-like"/>
    <property type="match status" value="1"/>
</dbReference>
<protein>
    <recommendedName>
        <fullName evidence="2">Glycosyltransferase 2-like domain-containing protein</fullName>
    </recommendedName>
</protein>
<evidence type="ECO:0000256" key="1">
    <source>
        <dbReference type="SAM" id="MobiDB-lite"/>
    </source>
</evidence>
<dbReference type="STRING" id="2903.R1BQ14"/>
<dbReference type="SUPFAM" id="SSF53448">
    <property type="entry name" value="Nucleotide-diphospho-sugar transferases"/>
    <property type="match status" value="1"/>
</dbReference>
<dbReference type="PANTHER" id="PTHR43685:SF2">
    <property type="entry name" value="GLYCOSYLTRANSFERASE 2-LIKE DOMAIN-CONTAINING PROTEIN"/>
    <property type="match status" value="1"/>
</dbReference>
<dbReference type="Proteomes" id="UP000013827">
    <property type="component" value="Unassembled WGS sequence"/>
</dbReference>
<dbReference type="InterPro" id="IPR006311">
    <property type="entry name" value="TAT_signal"/>
</dbReference>
<evidence type="ECO:0000313" key="4">
    <source>
        <dbReference type="Proteomes" id="UP000013827"/>
    </source>
</evidence>
<name>A0A0D3ILN3_EMIH1</name>
<dbReference type="EnsemblProtists" id="EOD12168">
    <property type="protein sequence ID" value="EOD12168"/>
    <property type="gene ID" value="EMIHUDRAFT_452275"/>
</dbReference>
<keyword evidence="4" id="KW-1185">Reference proteome</keyword>
<feature type="compositionally biased region" description="Basic and acidic residues" evidence="1">
    <location>
        <begin position="356"/>
        <end position="367"/>
    </location>
</feature>